<evidence type="ECO:0000313" key="1">
    <source>
        <dbReference type="EMBL" id="KAA9357437.1"/>
    </source>
</evidence>
<reference evidence="1 2" key="1">
    <citation type="submission" date="2019-09" db="EMBL/GenBank/DDBJ databases">
        <title>Genome Sequence of Larkinella sp MA1.</title>
        <authorList>
            <person name="Srinivasan S."/>
        </authorList>
    </citation>
    <scope>NUCLEOTIDE SEQUENCE [LARGE SCALE GENOMIC DNA]</scope>
    <source>
        <strain evidence="1 2">MA1</strain>
    </source>
</reference>
<dbReference type="Proteomes" id="UP000326344">
    <property type="component" value="Unassembled WGS sequence"/>
</dbReference>
<dbReference type="RefSeq" id="WP_150875578.1">
    <property type="nucleotide sequence ID" value="NZ_VTWS01000001.1"/>
</dbReference>
<evidence type="ECO:0008006" key="3">
    <source>
        <dbReference type="Google" id="ProtNLM"/>
    </source>
</evidence>
<proteinExistence type="predicted"/>
<dbReference type="AlphaFoldDB" id="A0A5N1JPN7"/>
<accession>A0A5N1JPN7</accession>
<protein>
    <recommendedName>
        <fullName evidence="3">DUF4276 family protein</fullName>
    </recommendedName>
</protein>
<dbReference type="EMBL" id="VTWS01000001">
    <property type="protein sequence ID" value="KAA9357437.1"/>
    <property type="molecule type" value="Genomic_DNA"/>
</dbReference>
<keyword evidence="2" id="KW-1185">Reference proteome</keyword>
<sequence>MVKVGFICEGKTEKEIIESTSFQEWLNQNNLHCIDPVFDVAGSGNLLPHRLNDVRDVLLRNGAEVLCVLTDLDQDRCITMTRQRITEQSKQHIFVSVRQIESWFLSDSITLRKLFSDNTFEFESPEAEPNPFFTLKRLFETKTQRGVGTKPMLARRMIKYGFSIENAASHPHCPSANYFLTKLQSLRP</sequence>
<name>A0A5N1JPN7_9BACT</name>
<evidence type="ECO:0000313" key="2">
    <source>
        <dbReference type="Proteomes" id="UP000326344"/>
    </source>
</evidence>
<gene>
    <name evidence="1" type="ORF">F0P93_06805</name>
</gene>
<organism evidence="1 2">
    <name type="scientific">Larkinella humicola</name>
    <dbReference type="NCBI Taxonomy" id="2607654"/>
    <lineage>
        <taxon>Bacteria</taxon>
        <taxon>Pseudomonadati</taxon>
        <taxon>Bacteroidota</taxon>
        <taxon>Cytophagia</taxon>
        <taxon>Cytophagales</taxon>
        <taxon>Spirosomataceae</taxon>
        <taxon>Larkinella</taxon>
    </lineage>
</organism>
<comment type="caution">
    <text evidence="1">The sequence shown here is derived from an EMBL/GenBank/DDBJ whole genome shotgun (WGS) entry which is preliminary data.</text>
</comment>